<dbReference type="EMBL" id="AP024563">
    <property type="protein sequence ID" value="BCU07308.1"/>
    <property type="molecule type" value="Genomic_DNA"/>
</dbReference>
<dbReference type="Gene3D" id="3.40.50.720">
    <property type="entry name" value="NAD(P)-binding Rossmann-like Domain"/>
    <property type="match status" value="1"/>
</dbReference>
<dbReference type="InterPro" id="IPR016040">
    <property type="entry name" value="NAD(P)-bd_dom"/>
</dbReference>
<evidence type="ECO:0000313" key="3">
    <source>
        <dbReference type="Proteomes" id="UP000680679"/>
    </source>
</evidence>
<dbReference type="PROSITE" id="PS00061">
    <property type="entry name" value="ADH_SHORT"/>
    <property type="match status" value="1"/>
</dbReference>
<dbReference type="InterPro" id="IPR036291">
    <property type="entry name" value="NAD(P)-bd_dom_sf"/>
</dbReference>
<accession>A0ABM7QN25</accession>
<dbReference type="NCBIfam" id="TIGR02622">
    <property type="entry name" value="CDP_4_6_dhtase"/>
    <property type="match status" value="1"/>
</dbReference>
<feature type="domain" description="NAD(P)-binding" evidence="1">
    <location>
        <begin position="24"/>
        <end position="333"/>
    </location>
</feature>
<keyword evidence="3" id="KW-1185">Reference proteome</keyword>
<reference evidence="2 3" key="1">
    <citation type="submission" date="2021-04" db="EMBL/GenBank/DDBJ databases">
        <title>Complete genome sequencing of Allochromatium tepidum strain NZ.</title>
        <authorList>
            <person name="Tsukatani Y."/>
            <person name="Mori H."/>
        </authorList>
    </citation>
    <scope>NUCLEOTIDE SEQUENCE [LARGE SCALE GENOMIC DNA]</scope>
    <source>
        <strain evidence="2 3">NZ</strain>
    </source>
</reference>
<name>A0ABM7QN25_9GAMM</name>
<evidence type="ECO:0000313" key="2">
    <source>
        <dbReference type="EMBL" id="BCU07308.1"/>
    </source>
</evidence>
<dbReference type="SUPFAM" id="SSF51735">
    <property type="entry name" value="NAD(P)-binding Rossmann-fold domains"/>
    <property type="match status" value="1"/>
</dbReference>
<evidence type="ECO:0000259" key="1">
    <source>
        <dbReference type="Pfam" id="PF16363"/>
    </source>
</evidence>
<organism evidence="2 3">
    <name type="scientific">Allochromatium tepidum</name>
    <dbReference type="NCBI Taxonomy" id="553982"/>
    <lineage>
        <taxon>Bacteria</taxon>
        <taxon>Pseudomonadati</taxon>
        <taxon>Pseudomonadota</taxon>
        <taxon>Gammaproteobacteria</taxon>
        <taxon>Chromatiales</taxon>
        <taxon>Chromatiaceae</taxon>
        <taxon>Allochromatium</taxon>
    </lineage>
</organism>
<dbReference type="Gene3D" id="3.90.25.10">
    <property type="entry name" value="UDP-galactose 4-epimerase, domain 1"/>
    <property type="match status" value="1"/>
</dbReference>
<dbReference type="PANTHER" id="PTHR43245">
    <property type="entry name" value="BIFUNCTIONAL POLYMYXIN RESISTANCE PROTEIN ARNA"/>
    <property type="match status" value="1"/>
</dbReference>
<gene>
    <name evidence="2" type="primary">rfbG</name>
    <name evidence="2" type="ORF">Atep_19850</name>
</gene>
<dbReference type="Pfam" id="PF16363">
    <property type="entry name" value="GDP_Man_Dehyd"/>
    <property type="match status" value="1"/>
</dbReference>
<dbReference type="InterPro" id="IPR013445">
    <property type="entry name" value="CDP_4_6_deHydtase"/>
</dbReference>
<dbReference type="InterPro" id="IPR020904">
    <property type="entry name" value="Sc_DH/Rdtase_CS"/>
</dbReference>
<protein>
    <submittedName>
        <fullName evidence="2">CDP-glucose 4,6-dehydratase</fullName>
    </submittedName>
</protein>
<sequence length="363" mass="40547">MGLGPRALEVLDMNPEFWRRRRVFITGQTGFKGGWLALWLAELGAEVHGYALEPPTTPNLFTVARLAEGLSGHVVGDVRDLPALNRAILDAAPEIVFHLAAQPLVRAGYADPVATYAVNVMGTVNLLEAVRRCPSVRAVVVVTTDKCYDNREWVWPYRENDRLGGHDPYSSSKAATELVTQAYRSAFLAEAGIQVASVRAGNVIGGGDWARDRLIPDVLRALDAGEAVRLRAPQAIRPWQHVLEPLAGYLTLAERLQAQEVELATAWNFGPDPGDAWPVEQIVRRLCERTQGHWQSDPDPGLRESVRLDLDSTQARTRLGWRPRWSLSQALERTLDWHRAWRAGADMQVVTREQIRDYRAMLS</sequence>
<dbReference type="InterPro" id="IPR050177">
    <property type="entry name" value="Lipid_A_modif_metabolic_enz"/>
</dbReference>
<dbReference type="PANTHER" id="PTHR43245:SF10">
    <property type="entry name" value="SUGAR DEHYDRATASE_EPIMERASE YFNG-RELATED"/>
    <property type="match status" value="1"/>
</dbReference>
<proteinExistence type="predicted"/>
<dbReference type="CDD" id="cd05252">
    <property type="entry name" value="CDP_GD_SDR_e"/>
    <property type="match status" value="1"/>
</dbReference>
<dbReference type="Proteomes" id="UP000680679">
    <property type="component" value="Chromosome"/>
</dbReference>